<dbReference type="GeneID" id="25906373"/>
<accession>A0A0L0FYB8</accession>
<gene>
    <name evidence="1" type="ORF">SARC_05869</name>
</gene>
<sequence length="120" mass="13832">MSSHPETEINCKEFTNSDDVLAKNVHMYAPLSAEETKRRISLSRKDAHKGIDEDRSVVADMLIRIAFTPDVCVEREPDLQMKTRKGKLLRYKTRHDTNKFLVECGAGAIRDIVQQLLYPW</sequence>
<organism evidence="1 2">
    <name type="scientific">Sphaeroforma arctica JP610</name>
    <dbReference type="NCBI Taxonomy" id="667725"/>
    <lineage>
        <taxon>Eukaryota</taxon>
        <taxon>Ichthyosporea</taxon>
        <taxon>Ichthyophonida</taxon>
        <taxon>Sphaeroforma</taxon>
    </lineage>
</organism>
<keyword evidence="2" id="KW-1185">Reference proteome</keyword>
<proteinExistence type="predicted"/>
<protein>
    <submittedName>
        <fullName evidence="1">Uncharacterized protein</fullName>
    </submittedName>
</protein>
<reference evidence="1 2" key="1">
    <citation type="submission" date="2011-02" db="EMBL/GenBank/DDBJ databases">
        <title>The Genome Sequence of Sphaeroforma arctica JP610.</title>
        <authorList>
            <consortium name="The Broad Institute Genome Sequencing Platform"/>
            <person name="Russ C."/>
            <person name="Cuomo C."/>
            <person name="Young S.K."/>
            <person name="Zeng Q."/>
            <person name="Gargeya S."/>
            <person name="Alvarado L."/>
            <person name="Berlin A."/>
            <person name="Chapman S.B."/>
            <person name="Chen Z."/>
            <person name="Freedman E."/>
            <person name="Gellesch M."/>
            <person name="Goldberg J."/>
            <person name="Griggs A."/>
            <person name="Gujja S."/>
            <person name="Heilman E."/>
            <person name="Heiman D."/>
            <person name="Howarth C."/>
            <person name="Mehta T."/>
            <person name="Neiman D."/>
            <person name="Pearson M."/>
            <person name="Roberts A."/>
            <person name="Saif S."/>
            <person name="Shea T."/>
            <person name="Shenoy N."/>
            <person name="Sisk P."/>
            <person name="Stolte C."/>
            <person name="Sykes S."/>
            <person name="White J."/>
            <person name="Yandava C."/>
            <person name="Burger G."/>
            <person name="Gray M.W."/>
            <person name="Holland P.W.H."/>
            <person name="King N."/>
            <person name="Lang F.B.F."/>
            <person name="Roger A.J."/>
            <person name="Ruiz-Trillo I."/>
            <person name="Haas B."/>
            <person name="Nusbaum C."/>
            <person name="Birren B."/>
        </authorList>
    </citation>
    <scope>NUCLEOTIDE SEQUENCE [LARGE SCALE GENOMIC DNA]</scope>
    <source>
        <strain evidence="1 2">JP610</strain>
    </source>
</reference>
<dbReference type="AlphaFoldDB" id="A0A0L0FYB8"/>
<dbReference type="RefSeq" id="XP_014155734.1">
    <property type="nucleotide sequence ID" value="XM_014300259.1"/>
</dbReference>
<dbReference type="Proteomes" id="UP000054560">
    <property type="component" value="Unassembled WGS sequence"/>
</dbReference>
<name>A0A0L0FYB8_9EUKA</name>
<evidence type="ECO:0000313" key="2">
    <source>
        <dbReference type="Proteomes" id="UP000054560"/>
    </source>
</evidence>
<evidence type="ECO:0000313" key="1">
    <source>
        <dbReference type="EMBL" id="KNC81832.1"/>
    </source>
</evidence>
<dbReference type="EMBL" id="KQ241990">
    <property type="protein sequence ID" value="KNC81832.1"/>
    <property type="molecule type" value="Genomic_DNA"/>
</dbReference>